<evidence type="ECO:0000313" key="15">
    <source>
        <dbReference type="Proteomes" id="UP000678499"/>
    </source>
</evidence>
<evidence type="ECO:0000256" key="11">
    <source>
        <dbReference type="ARBA" id="ARBA00023136"/>
    </source>
</evidence>
<comment type="caution">
    <text evidence="13">Lacks conserved residue(s) required for the propagation of feature annotation.</text>
</comment>
<protein>
    <recommendedName>
        <fullName evidence="3 13">Cytochrome b-c1 complex subunit 8</fullName>
    </recommendedName>
    <alternativeName>
        <fullName evidence="13">Complex III subunit 8</fullName>
    </alternativeName>
</protein>
<dbReference type="PANTHER" id="PTHR12119">
    <property type="entry name" value="UBIQUINOL-CYTOCHROME C REDUCTASE COMPLEX UBIQUINONE-BINDING PROTEIN QP-C"/>
    <property type="match status" value="1"/>
</dbReference>
<keyword evidence="8 13" id="KW-0249">Electron transport</keyword>
<evidence type="ECO:0000256" key="2">
    <source>
        <dbReference type="ARBA" id="ARBA00007668"/>
    </source>
</evidence>
<dbReference type="SUPFAM" id="SSF81508">
    <property type="entry name" value="Ubiquinone-binding protein QP-C of cytochrome bc1 complex (Ubiquinol-cytochrome c reductase)"/>
    <property type="match status" value="1"/>
</dbReference>
<dbReference type="GO" id="GO:0006122">
    <property type="term" value="P:mitochondrial electron transport, ubiquinol to cytochrome c"/>
    <property type="evidence" value="ECO:0007669"/>
    <property type="project" value="UniProtKB-UniRule"/>
</dbReference>
<dbReference type="PANTHER" id="PTHR12119:SF2">
    <property type="entry name" value="CYTOCHROME B-C1 COMPLEX SUBUNIT 8"/>
    <property type="match status" value="1"/>
</dbReference>
<dbReference type="AlphaFoldDB" id="A0A7R9BM28"/>
<keyword evidence="15" id="KW-1185">Reference proteome</keyword>
<evidence type="ECO:0000256" key="8">
    <source>
        <dbReference type="ARBA" id="ARBA00022982"/>
    </source>
</evidence>
<dbReference type="EMBL" id="CAJPEX010000943">
    <property type="protein sequence ID" value="CAG0917716.1"/>
    <property type="molecule type" value="Genomic_DNA"/>
</dbReference>
<keyword evidence="6 13" id="KW-0812">Transmembrane</keyword>
<dbReference type="OrthoDB" id="5797993at2759"/>
<dbReference type="Gene3D" id="1.20.5.210">
    <property type="entry name" value="Cytochrome b-c1 complex subunit 8"/>
    <property type="match status" value="1"/>
</dbReference>
<evidence type="ECO:0000256" key="5">
    <source>
        <dbReference type="ARBA" id="ARBA00022660"/>
    </source>
</evidence>
<evidence type="ECO:0000256" key="7">
    <source>
        <dbReference type="ARBA" id="ARBA00022792"/>
    </source>
</evidence>
<keyword evidence="7 13" id="KW-0999">Mitochondrion inner membrane</keyword>
<feature type="transmembrane region" description="Helical" evidence="13">
    <location>
        <begin position="47"/>
        <end position="67"/>
    </location>
</feature>
<gene>
    <name evidence="14" type="ORF">NMOB1V02_LOCUS5294</name>
</gene>
<comment type="similarity">
    <text evidence="2 13">Belongs to the UQCRQ/QCR8 family.</text>
</comment>
<comment type="subunit">
    <text evidence="12 13">Component of the ubiquinol-cytochrome c oxidoreductase (cytochrome b-c1 complex, complex III, CIII), a multisubunit enzyme composed of 11 subunits. The complex is composed of 3 respiratory subunits cytochrome b, cytochrome c1 and Rieske protein UQCRFS1, 2 core protein subunits UQCRC1/QCR1 and UQCRC2/QCR2, and 6 low-molecular weight protein subunits UQCRH/QCR6, UQCRB/QCR7, UQCRQ/QCR8, UQCR10/QCR9, UQCR11/QCR10 and subunit 9, the cleavage product of Rieske protein UQCRFS1. The complex exists as an obligatory dimer and forms supercomplexes (SCs) in the inner mitochondrial membrane with NADH-ubiquinone oxidoreductase (complex I, CI) and cytochrome c oxidase (complex IV, CIV), resulting in different assemblies (supercomplex SCI(1)III(2)IV(1) and megacomplex MCI(2)III(2)IV(2)). Interacts with UQCC6.</text>
</comment>
<evidence type="ECO:0000256" key="3">
    <source>
        <dbReference type="ARBA" id="ARBA00016324"/>
    </source>
</evidence>
<keyword evidence="10 13" id="KW-0496">Mitochondrion</keyword>
<dbReference type="EMBL" id="OA882980">
    <property type="protein sequence ID" value="CAD7277564.1"/>
    <property type="molecule type" value="Genomic_DNA"/>
</dbReference>
<dbReference type="InterPro" id="IPR004205">
    <property type="entry name" value="Cyt_bc1_su8"/>
</dbReference>
<sequence>MGLHFGNLGVKVRGIVSYRLSPFEQKPLAGVLSHGLPNLIRRMKEEIFFVVPLLKILAVTTCGILIFSKWKDTSSAVQLDHSIINKTGNVMIAQSDPDVIPVKLPCDSGPEISKENSKKKAKKQRLASIIFFAAALVETYFFFFMLFHYFYPSTSENGHRKQPRVKSPIVKVPWVLRHLLLMKAERRLGRPHKQLPYAKQQTPPGAAAVARLKDTAGIGKSVAQSLMHSWRPLPVPQVPHQPLARVPTLLAPTCGSFATVLHQFAAGSSATSSAARPFVLPGVMEISSIPPQHLMIDHQITTICVGSNACTIICILMAHRVHDDGFILRVPTGAPLDRGFVSSFAKCISEGNAIHERMLRNGELTHMNLTVPEAMSASMPRSAILLEWFYVQKSLNSRVTMRQSLYDQITSAIRRWTSPYQITPTPATLDLYLILIADARSVLVVYQRDTGKLTLIDSHSHLHSGAVVAQVDVHHVRDLCSWYEEVCHTIFGTKPDCYELSCLYVKSSNATLSPPHQQQQSHASNNKQQF</sequence>
<evidence type="ECO:0000256" key="9">
    <source>
        <dbReference type="ARBA" id="ARBA00022989"/>
    </source>
</evidence>
<accession>A0A7R9BM28</accession>
<feature type="transmembrane region" description="Helical" evidence="13">
    <location>
        <begin position="126"/>
        <end position="151"/>
    </location>
</feature>
<comment type="subcellular location">
    <subcellularLocation>
        <location evidence="1 13">Mitochondrion inner membrane</location>
        <topology evidence="1 13">Single-pass membrane protein</topology>
    </subcellularLocation>
</comment>
<dbReference type="InterPro" id="IPR036642">
    <property type="entry name" value="Cyt_bc1_su8_sf"/>
</dbReference>
<evidence type="ECO:0000256" key="4">
    <source>
        <dbReference type="ARBA" id="ARBA00022448"/>
    </source>
</evidence>
<dbReference type="GO" id="GO:0045275">
    <property type="term" value="C:respiratory chain complex III"/>
    <property type="evidence" value="ECO:0007669"/>
    <property type="project" value="UniProtKB-UniRule"/>
</dbReference>
<keyword evidence="4 13" id="KW-0813">Transport</keyword>
<evidence type="ECO:0000256" key="13">
    <source>
        <dbReference type="RuleBase" id="RU368118"/>
    </source>
</evidence>
<evidence type="ECO:0000256" key="1">
    <source>
        <dbReference type="ARBA" id="ARBA00004434"/>
    </source>
</evidence>
<reference evidence="14" key="1">
    <citation type="submission" date="2020-11" db="EMBL/GenBank/DDBJ databases">
        <authorList>
            <person name="Tran Van P."/>
        </authorList>
    </citation>
    <scope>NUCLEOTIDE SEQUENCE</scope>
</reference>
<organism evidence="14">
    <name type="scientific">Notodromas monacha</name>
    <dbReference type="NCBI Taxonomy" id="399045"/>
    <lineage>
        <taxon>Eukaryota</taxon>
        <taxon>Metazoa</taxon>
        <taxon>Ecdysozoa</taxon>
        <taxon>Arthropoda</taxon>
        <taxon>Crustacea</taxon>
        <taxon>Oligostraca</taxon>
        <taxon>Ostracoda</taxon>
        <taxon>Podocopa</taxon>
        <taxon>Podocopida</taxon>
        <taxon>Cypridocopina</taxon>
        <taxon>Cypridoidea</taxon>
        <taxon>Cyprididae</taxon>
        <taxon>Notodromas</taxon>
    </lineage>
</organism>
<proteinExistence type="inferred from homology"/>
<name>A0A7R9BM28_9CRUS</name>
<keyword evidence="5 13" id="KW-0679">Respiratory chain</keyword>
<dbReference type="Proteomes" id="UP000678499">
    <property type="component" value="Unassembled WGS sequence"/>
</dbReference>
<dbReference type="GO" id="GO:0005743">
    <property type="term" value="C:mitochondrial inner membrane"/>
    <property type="evidence" value="ECO:0007669"/>
    <property type="project" value="UniProtKB-SubCell"/>
</dbReference>
<keyword evidence="9 13" id="KW-1133">Transmembrane helix</keyword>
<dbReference type="Pfam" id="PF02939">
    <property type="entry name" value="UcrQ"/>
    <property type="match status" value="1"/>
</dbReference>
<evidence type="ECO:0000256" key="10">
    <source>
        <dbReference type="ARBA" id="ARBA00023128"/>
    </source>
</evidence>
<evidence type="ECO:0000256" key="12">
    <source>
        <dbReference type="ARBA" id="ARBA00047105"/>
    </source>
</evidence>
<keyword evidence="11 13" id="KW-0472">Membrane</keyword>
<comment type="function">
    <text evidence="13">Component of the ubiquinol-cytochrome c oxidoreductase, a multisubunit transmembrane complex that is part of the mitochondrial electron transport chain which drives oxidative phosphorylation. The complex plays an important role in the uptake of multiple carbon sources present in different host niches.</text>
</comment>
<evidence type="ECO:0000313" key="14">
    <source>
        <dbReference type="EMBL" id="CAD7277564.1"/>
    </source>
</evidence>
<evidence type="ECO:0000256" key="6">
    <source>
        <dbReference type="ARBA" id="ARBA00022692"/>
    </source>
</evidence>